<evidence type="ECO:0000313" key="2">
    <source>
        <dbReference type="Proteomes" id="UP000018415"/>
    </source>
</evidence>
<comment type="caution">
    <text evidence="1">The sequence shown here is derived from an EMBL/GenBank/DDBJ whole genome shotgun (WGS) entry which is preliminary data.</text>
</comment>
<sequence length="126" mass="14282">MALHPLAAKVATTLPEVTVTQPFGEGCDVFKVQDKVFMLQFHLHGQAAINLKVAPDHGAMLRDIYPYIRSGWHMNKQHWISVYEDEELDEALIEDLVLNSYALVVSKLKKLDRQRIALLKTVGSRV</sequence>
<accession>V2VJ76</accession>
<reference evidence="1 2" key="1">
    <citation type="submission" date="2013-10" db="EMBL/GenBank/DDBJ databases">
        <title>The Genome Sequence of Acinetobacter indicus CIP 110367.</title>
        <authorList>
            <consortium name="The Broad Institute Genomics Platform"/>
            <consortium name="The Broad Institute Genome Sequencing Center for Infectious Disease"/>
            <person name="Cerqueira G."/>
            <person name="Feldgarden M."/>
            <person name="Courvalin P."/>
            <person name="Grillot-Courvalin C."/>
            <person name="Clermont D."/>
            <person name="Rocha E."/>
            <person name="Yoon E.-J."/>
            <person name="Nemec A."/>
            <person name="Young S.K."/>
            <person name="Zeng Q."/>
            <person name="Gargeya S."/>
            <person name="Fitzgerald M."/>
            <person name="Abouelleil A."/>
            <person name="Alvarado L."/>
            <person name="Berlin A.M."/>
            <person name="Chapman S.B."/>
            <person name="Gainer-Dewar J."/>
            <person name="Goldberg J."/>
            <person name="Gnerre S."/>
            <person name="Griggs A."/>
            <person name="Gujja S."/>
            <person name="Hansen M."/>
            <person name="Howarth C."/>
            <person name="Imamovic A."/>
            <person name="Ireland A."/>
            <person name="Larimer J."/>
            <person name="McCowan C."/>
            <person name="Murphy C."/>
            <person name="Pearson M."/>
            <person name="Poon T.W."/>
            <person name="Priest M."/>
            <person name="Roberts A."/>
            <person name="Saif S."/>
            <person name="Shea T."/>
            <person name="Sykes S."/>
            <person name="Wortman J."/>
            <person name="Nusbaum C."/>
            <person name="Birren B."/>
        </authorList>
    </citation>
    <scope>NUCLEOTIDE SEQUENCE [LARGE SCALE GENOMIC DNA]</scope>
    <source>
        <strain evidence="1 2">CIP 110367</strain>
    </source>
</reference>
<name>V2VJ76_9GAMM</name>
<dbReference type="AlphaFoldDB" id="V2VJ76"/>
<organism evidence="1 2">
    <name type="scientific">Acinetobacter indicus CIP 110367</name>
    <dbReference type="NCBI Taxonomy" id="1341679"/>
    <lineage>
        <taxon>Bacteria</taxon>
        <taxon>Pseudomonadati</taxon>
        <taxon>Pseudomonadota</taxon>
        <taxon>Gammaproteobacteria</taxon>
        <taxon>Moraxellales</taxon>
        <taxon>Moraxellaceae</taxon>
        <taxon>Acinetobacter</taxon>
    </lineage>
</organism>
<keyword evidence="2" id="KW-1185">Reference proteome</keyword>
<dbReference type="HOGENOM" id="CLU_105851_1_0_6"/>
<evidence type="ECO:0000313" key="1">
    <source>
        <dbReference type="EMBL" id="ESK47604.1"/>
    </source>
</evidence>
<proteinExistence type="predicted"/>
<dbReference type="Proteomes" id="UP000018415">
    <property type="component" value="Unassembled WGS sequence"/>
</dbReference>
<dbReference type="eggNOG" id="COG2315">
    <property type="taxonomic scope" value="Bacteria"/>
</dbReference>
<dbReference type="Pfam" id="PF04237">
    <property type="entry name" value="YjbR"/>
    <property type="match status" value="1"/>
</dbReference>
<dbReference type="InterPro" id="IPR007351">
    <property type="entry name" value="YjbR"/>
</dbReference>
<dbReference type="PANTHER" id="PTHR35145:SF1">
    <property type="entry name" value="CYTOPLASMIC PROTEIN"/>
    <property type="match status" value="1"/>
</dbReference>
<dbReference type="PATRIC" id="fig|1341679.3.peg.2161"/>
<dbReference type="PANTHER" id="PTHR35145">
    <property type="entry name" value="CYTOPLASMIC PROTEIN-RELATED"/>
    <property type="match status" value="1"/>
</dbReference>
<protein>
    <recommendedName>
        <fullName evidence="3">MmcQ/YjbR family DNA-binding protein</fullName>
    </recommendedName>
</protein>
<evidence type="ECO:0008006" key="3">
    <source>
        <dbReference type="Google" id="ProtNLM"/>
    </source>
</evidence>
<dbReference type="OrthoDB" id="3194910at2"/>
<dbReference type="RefSeq" id="WP_016658646.1">
    <property type="nucleotide sequence ID" value="NZ_BBSF01000032.1"/>
</dbReference>
<dbReference type="SUPFAM" id="SSF142906">
    <property type="entry name" value="YjbR-like"/>
    <property type="match status" value="1"/>
</dbReference>
<dbReference type="InterPro" id="IPR038056">
    <property type="entry name" value="YjbR-like_sf"/>
</dbReference>
<dbReference type="Gene3D" id="3.90.1150.30">
    <property type="match status" value="1"/>
</dbReference>
<dbReference type="InterPro" id="IPR058532">
    <property type="entry name" value="YjbR/MT2646/Rv2570-like"/>
</dbReference>
<gene>
    <name evidence="1" type="ORF">P253_02219</name>
</gene>
<dbReference type="EMBL" id="AYET01000005">
    <property type="protein sequence ID" value="ESK47604.1"/>
    <property type="molecule type" value="Genomic_DNA"/>
</dbReference>